<protein>
    <submittedName>
        <fullName evidence="2">Uncharacterized protein</fullName>
    </submittedName>
</protein>
<evidence type="ECO:0000256" key="1">
    <source>
        <dbReference type="SAM" id="Phobius"/>
    </source>
</evidence>
<evidence type="ECO:0000313" key="2">
    <source>
        <dbReference type="EMBL" id="WCO68972.1"/>
    </source>
</evidence>
<sequence>MTTAVPASEATLRTDVGPARRPAADRFMRRLLRISPAQPRLDETELRSAFSRSIVVSAIRCTLTYLVLPFLAPVLGVAAGVGPWIGIPLGAVAIVFNVKSIRRFWRADHRWRWAYTAIGTTVIVLLLVLVVGDLVELLT</sequence>
<keyword evidence="1" id="KW-1133">Transmembrane helix</keyword>
<name>A0AAE9YI71_9ACTN</name>
<gene>
    <name evidence="2" type="ORF">PO878_09570</name>
</gene>
<dbReference type="RefSeq" id="WP_272738486.1">
    <property type="nucleotide sequence ID" value="NZ_CP116942.1"/>
</dbReference>
<evidence type="ECO:0000313" key="3">
    <source>
        <dbReference type="Proteomes" id="UP001216390"/>
    </source>
</evidence>
<dbReference type="AlphaFoldDB" id="A0AAE9YI71"/>
<feature type="transmembrane region" description="Helical" evidence="1">
    <location>
        <begin position="113"/>
        <end position="132"/>
    </location>
</feature>
<feature type="transmembrane region" description="Helical" evidence="1">
    <location>
        <begin position="81"/>
        <end position="101"/>
    </location>
</feature>
<keyword evidence="1" id="KW-0472">Membrane</keyword>
<keyword evidence="3" id="KW-1185">Reference proteome</keyword>
<organism evidence="2 3">
    <name type="scientific">Iamia majanohamensis</name>
    <dbReference type="NCBI Taxonomy" id="467976"/>
    <lineage>
        <taxon>Bacteria</taxon>
        <taxon>Bacillati</taxon>
        <taxon>Actinomycetota</taxon>
        <taxon>Acidimicrobiia</taxon>
        <taxon>Acidimicrobiales</taxon>
        <taxon>Iamiaceae</taxon>
        <taxon>Iamia</taxon>
    </lineage>
</organism>
<dbReference type="KEGG" id="ima:PO878_09570"/>
<accession>A0AAE9YI71</accession>
<dbReference type="Proteomes" id="UP001216390">
    <property type="component" value="Chromosome"/>
</dbReference>
<dbReference type="EMBL" id="CP116942">
    <property type="protein sequence ID" value="WCO68972.1"/>
    <property type="molecule type" value="Genomic_DNA"/>
</dbReference>
<reference evidence="2" key="1">
    <citation type="submission" date="2023-01" db="EMBL/GenBank/DDBJ databases">
        <title>The diversity of Class Acidimicrobiia in South China Sea sediment environments and the proposal of Iamia marina sp. nov., a novel species of the genus Iamia.</title>
        <authorList>
            <person name="He Y."/>
            <person name="Tian X."/>
        </authorList>
    </citation>
    <scope>NUCLEOTIDE SEQUENCE</scope>
    <source>
        <strain evidence="2">DSM 19957</strain>
    </source>
</reference>
<proteinExistence type="predicted"/>
<keyword evidence="1" id="KW-0812">Transmembrane</keyword>